<evidence type="ECO:0000313" key="1">
    <source>
        <dbReference type="EMBL" id="GMT07489.1"/>
    </source>
</evidence>
<dbReference type="Proteomes" id="UP001432027">
    <property type="component" value="Unassembled WGS sequence"/>
</dbReference>
<accession>A0AAV5UKH1</accession>
<sequence length="87" mass="10147">MFANTLDKLFIYNLGDGTYLSKHSVDLLREPLPLMGKKIWFMAGCKKYYENGLEYTANGHWVSVGVTLRIFHSSRRNEPYLRDFSSH</sequence>
<gene>
    <name evidence="1" type="ORF">PENTCL1PPCAC_29663</name>
</gene>
<name>A0AAV5UKH1_9BILA</name>
<organism evidence="1 2">
    <name type="scientific">Pristionchus entomophagus</name>
    <dbReference type="NCBI Taxonomy" id="358040"/>
    <lineage>
        <taxon>Eukaryota</taxon>
        <taxon>Metazoa</taxon>
        <taxon>Ecdysozoa</taxon>
        <taxon>Nematoda</taxon>
        <taxon>Chromadorea</taxon>
        <taxon>Rhabditida</taxon>
        <taxon>Rhabditina</taxon>
        <taxon>Diplogasteromorpha</taxon>
        <taxon>Diplogasteroidea</taxon>
        <taxon>Neodiplogasteridae</taxon>
        <taxon>Pristionchus</taxon>
    </lineage>
</organism>
<proteinExistence type="predicted"/>
<comment type="caution">
    <text evidence="1">The sequence shown here is derived from an EMBL/GenBank/DDBJ whole genome shotgun (WGS) entry which is preliminary data.</text>
</comment>
<protein>
    <submittedName>
        <fullName evidence="1">Uncharacterized protein</fullName>
    </submittedName>
</protein>
<dbReference type="EMBL" id="BTSX01000006">
    <property type="protein sequence ID" value="GMT07489.1"/>
    <property type="molecule type" value="Genomic_DNA"/>
</dbReference>
<reference evidence="1" key="1">
    <citation type="submission" date="2023-10" db="EMBL/GenBank/DDBJ databases">
        <title>Genome assembly of Pristionchus species.</title>
        <authorList>
            <person name="Yoshida K."/>
            <person name="Sommer R.J."/>
        </authorList>
    </citation>
    <scope>NUCLEOTIDE SEQUENCE</scope>
    <source>
        <strain evidence="1">RS0144</strain>
    </source>
</reference>
<dbReference type="AlphaFoldDB" id="A0AAV5UKH1"/>
<keyword evidence="2" id="KW-1185">Reference proteome</keyword>
<evidence type="ECO:0000313" key="2">
    <source>
        <dbReference type="Proteomes" id="UP001432027"/>
    </source>
</evidence>